<dbReference type="PANTHER" id="PTHR47547:SF1">
    <property type="entry name" value="ASPARTATE-PROTON SYMPORTER"/>
    <property type="match status" value="1"/>
</dbReference>
<evidence type="ECO:0000313" key="6">
    <source>
        <dbReference type="Proteomes" id="UP000029558"/>
    </source>
</evidence>
<evidence type="ECO:0000256" key="4">
    <source>
        <dbReference type="ARBA" id="ARBA00023136"/>
    </source>
</evidence>
<dbReference type="EMBL" id="CP012508">
    <property type="protein sequence ID" value="ALB21567.1"/>
    <property type="molecule type" value="Genomic_DNA"/>
</dbReference>
<evidence type="ECO:0000313" key="5">
    <source>
        <dbReference type="EMBL" id="ALB21567.1"/>
    </source>
</evidence>
<protein>
    <submittedName>
        <fullName evidence="5">Amino acid permease family protein</fullName>
    </submittedName>
</protein>
<dbReference type="AlphaFoldDB" id="A0A1L6TGL8"/>
<organism evidence="5 6">
    <name type="scientific">Piscirickettsia salmonis</name>
    <dbReference type="NCBI Taxonomy" id="1238"/>
    <lineage>
        <taxon>Bacteria</taxon>
        <taxon>Pseudomonadati</taxon>
        <taxon>Pseudomonadota</taxon>
        <taxon>Gammaproteobacteria</taxon>
        <taxon>Thiotrichales</taxon>
        <taxon>Piscirickettsiaceae</taxon>
        <taxon>Piscirickettsia</taxon>
    </lineage>
</organism>
<reference evidence="5 6" key="1">
    <citation type="journal article" date="2014" name="Genome Announc.">
        <title>Comparative Genome Analysis of Two Isolates of the Fish Pathogen Piscirickettsia salmonis from Different Hosts Reveals Major Differences in Virulence-Associated Secretion Systems.</title>
        <authorList>
            <person name="Bohle H."/>
            <person name="Henriquez P."/>
            <person name="Grothusen H."/>
            <person name="Navas E."/>
            <person name="Sandoval A."/>
            <person name="Bustamante F."/>
            <person name="Bustos P."/>
            <person name="Mancilla M."/>
        </authorList>
    </citation>
    <scope>NUCLEOTIDE SEQUENCE [LARGE SCALE GENOMIC DNA]</scope>
    <source>
        <strain evidence="6">B1-32597</strain>
    </source>
</reference>
<evidence type="ECO:0000256" key="1">
    <source>
        <dbReference type="ARBA" id="ARBA00004141"/>
    </source>
</evidence>
<dbReference type="Proteomes" id="UP000029558">
    <property type="component" value="Chromosome"/>
</dbReference>
<accession>A0A1L6TGL8</accession>
<dbReference type="InterPro" id="IPR052962">
    <property type="entry name" value="AA_Transporter_AGT"/>
</dbReference>
<dbReference type="Pfam" id="PF13520">
    <property type="entry name" value="AA_permease_2"/>
    <property type="match status" value="1"/>
</dbReference>
<dbReference type="Gene3D" id="1.20.1740.10">
    <property type="entry name" value="Amino acid/polyamine transporter I"/>
    <property type="match status" value="1"/>
</dbReference>
<comment type="subcellular location">
    <subcellularLocation>
        <location evidence="1">Membrane</location>
        <topology evidence="1">Multi-pass membrane protein</topology>
    </subcellularLocation>
</comment>
<dbReference type="InterPro" id="IPR002293">
    <property type="entry name" value="AA/rel_permease1"/>
</dbReference>
<sequence length="533" mass="58557">MQQLKKHFSPWVLLLISINGMIGSAWLFGPFYAAKSAGPASLFAWGLGAAAVVLIAFTFAELSVLFPVAGGVARIPQLTHGTTTSFVMGWIAWLSCVTMPPIEVQAVLRYASVYFPSLSYSAEGHYNLTALGMLWAVLLMAVISWINMIDLRKLIKTNFIMTLIKVGIIIVLGVVLLLTHFDIDNFSMAAHLHNGNDVGSVGWHGILVAISTGGVIFAFTGFRHGVELAAEAQRPRIAIPLAIVGSVLFCFLLYFLLQVAFIGALTPDSLSQGWQGLHFSSEAGPFVGLAGLLGLSWLVSLIYLNATVSPLGAALVYVTSTSRIVYAMSKNRYFPKLFLKLTSKGIPLWAIILNFFVGLLLFLPFPGWQGMISFLVSAVVISYGMGSISLLSLRYQAPQRVREFRLPCATPLCLLAFYICNLIVFWSGWYTVKSLVIAIIIGLLIFFMMKNKVKQAQSLDLYSACWLVPYLVGMTVISYLGTFGGIKFLAFGWDFLVIALFSVIIFCLAILTRHHHLNENLLRDFHHEAGTES</sequence>
<proteinExistence type="predicted"/>
<dbReference type="OrthoDB" id="5616730at2"/>
<dbReference type="GO" id="GO:0016020">
    <property type="term" value="C:membrane"/>
    <property type="evidence" value="ECO:0007669"/>
    <property type="project" value="UniProtKB-SubCell"/>
</dbReference>
<evidence type="ECO:0000256" key="2">
    <source>
        <dbReference type="ARBA" id="ARBA00022692"/>
    </source>
</evidence>
<evidence type="ECO:0000256" key="3">
    <source>
        <dbReference type="ARBA" id="ARBA00022989"/>
    </source>
</evidence>
<keyword evidence="3" id="KW-1133">Transmembrane helix</keyword>
<dbReference type="PIRSF" id="PIRSF006060">
    <property type="entry name" value="AA_transporter"/>
    <property type="match status" value="1"/>
</dbReference>
<dbReference type="RefSeq" id="WP_017378314.1">
    <property type="nucleotide sequence ID" value="NZ_CP012508.1"/>
</dbReference>
<dbReference type="PANTHER" id="PTHR47547">
    <property type="match status" value="1"/>
</dbReference>
<gene>
    <name evidence="5" type="ORF">KU39_383</name>
</gene>
<dbReference type="GO" id="GO:0022857">
    <property type="term" value="F:transmembrane transporter activity"/>
    <property type="evidence" value="ECO:0007669"/>
    <property type="project" value="InterPro"/>
</dbReference>
<name>A0A1L6TGL8_PISSA</name>
<keyword evidence="2" id="KW-0812">Transmembrane</keyword>
<keyword evidence="4" id="KW-0472">Membrane</keyword>